<evidence type="ECO:0000259" key="9">
    <source>
        <dbReference type="PROSITE" id="PS50075"/>
    </source>
</evidence>
<keyword evidence="5" id="KW-0045">Antibiotic biosynthesis</keyword>
<dbReference type="InterPro" id="IPR029058">
    <property type="entry name" value="AB_hydrolase_fold"/>
</dbReference>
<dbReference type="InterPro" id="IPR020841">
    <property type="entry name" value="PKS_Beta-ketoAc_synthase_dom"/>
</dbReference>
<dbReference type="Pfam" id="PF00975">
    <property type="entry name" value="Thioesterase"/>
    <property type="match status" value="1"/>
</dbReference>
<dbReference type="PANTHER" id="PTHR43775">
    <property type="entry name" value="FATTY ACID SYNTHASE"/>
    <property type="match status" value="1"/>
</dbReference>
<dbReference type="SUPFAM" id="SSF53474">
    <property type="entry name" value="alpha/beta-Hydrolases"/>
    <property type="match status" value="1"/>
</dbReference>
<evidence type="ECO:0000256" key="7">
    <source>
        <dbReference type="ARBA" id="ARBA00023315"/>
    </source>
</evidence>
<dbReference type="InterPro" id="IPR018201">
    <property type="entry name" value="Ketoacyl_synth_AS"/>
</dbReference>
<dbReference type="Proteomes" id="UP001596208">
    <property type="component" value="Unassembled WGS sequence"/>
</dbReference>
<organism evidence="11 12">
    <name type="scientific">Streptomyces mutomycini</name>
    <dbReference type="NCBI Taxonomy" id="284036"/>
    <lineage>
        <taxon>Bacteria</taxon>
        <taxon>Bacillati</taxon>
        <taxon>Actinomycetota</taxon>
        <taxon>Actinomycetes</taxon>
        <taxon>Kitasatosporales</taxon>
        <taxon>Streptomycetaceae</taxon>
        <taxon>Streptomyces</taxon>
    </lineage>
</organism>
<dbReference type="SUPFAM" id="SSF55048">
    <property type="entry name" value="Probable ACP-binding domain of malonyl-CoA ACP transacylase"/>
    <property type="match status" value="1"/>
</dbReference>
<feature type="domain" description="Carrier" evidence="9">
    <location>
        <begin position="954"/>
        <end position="1030"/>
    </location>
</feature>
<proteinExistence type="predicted"/>
<dbReference type="SMART" id="SM00825">
    <property type="entry name" value="PKS_KS"/>
    <property type="match status" value="1"/>
</dbReference>
<keyword evidence="12" id="KW-1185">Reference proteome</keyword>
<dbReference type="CDD" id="cd00833">
    <property type="entry name" value="PKS"/>
    <property type="match status" value="1"/>
</dbReference>
<dbReference type="InterPro" id="IPR020806">
    <property type="entry name" value="PKS_PP-bd"/>
</dbReference>
<dbReference type="InterPro" id="IPR032821">
    <property type="entry name" value="PKS_assoc"/>
</dbReference>
<name>A0ABW0BCD7_9ACTN</name>
<dbReference type="Pfam" id="PF00698">
    <property type="entry name" value="Acyl_transf_1"/>
    <property type="match status" value="1"/>
</dbReference>
<dbReference type="InterPro" id="IPR014043">
    <property type="entry name" value="Acyl_transferase_dom"/>
</dbReference>
<dbReference type="InterPro" id="IPR016039">
    <property type="entry name" value="Thiolase-like"/>
</dbReference>
<keyword evidence="6" id="KW-0511">Multifunctional enzyme</keyword>
<evidence type="ECO:0000256" key="3">
    <source>
        <dbReference type="ARBA" id="ARBA00022553"/>
    </source>
</evidence>
<dbReference type="InterPro" id="IPR009081">
    <property type="entry name" value="PP-bd_ACP"/>
</dbReference>
<dbReference type="SMART" id="SM00823">
    <property type="entry name" value="PKS_PP"/>
    <property type="match status" value="1"/>
</dbReference>
<dbReference type="Pfam" id="PF02801">
    <property type="entry name" value="Ketoacyl-synt_C"/>
    <property type="match status" value="1"/>
</dbReference>
<keyword evidence="7" id="KW-0012">Acyltransferase</keyword>
<accession>A0ABW0BCD7</accession>
<dbReference type="SUPFAM" id="SSF52151">
    <property type="entry name" value="FabD/lysophospholipase-like"/>
    <property type="match status" value="1"/>
</dbReference>
<evidence type="ECO:0000256" key="2">
    <source>
        <dbReference type="ARBA" id="ARBA00022450"/>
    </source>
</evidence>
<evidence type="ECO:0000256" key="1">
    <source>
        <dbReference type="ARBA" id="ARBA00001957"/>
    </source>
</evidence>
<keyword evidence="8" id="KW-0175">Coiled coil</keyword>
<dbReference type="SUPFAM" id="SSF47336">
    <property type="entry name" value="ACP-like"/>
    <property type="match status" value="1"/>
</dbReference>
<dbReference type="PROSITE" id="PS52004">
    <property type="entry name" value="KS3_2"/>
    <property type="match status" value="1"/>
</dbReference>
<dbReference type="InterPro" id="IPR014030">
    <property type="entry name" value="Ketoacyl_synth_N"/>
</dbReference>
<evidence type="ECO:0000256" key="4">
    <source>
        <dbReference type="ARBA" id="ARBA00022679"/>
    </source>
</evidence>
<dbReference type="PANTHER" id="PTHR43775:SF51">
    <property type="entry name" value="INACTIVE PHENOLPHTHIOCEROL SYNTHESIS POLYKETIDE SYNTHASE TYPE I PKS1-RELATED"/>
    <property type="match status" value="1"/>
</dbReference>
<dbReference type="SMART" id="SM00827">
    <property type="entry name" value="PKS_AT"/>
    <property type="match status" value="1"/>
</dbReference>
<evidence type="ECO:0000259" key="10">
    <source>
        <dbReference type="PROSITE" id="PS52004"/>
    </source>
</evidence>
<feature type="coiled-coil region" evidence="8">
    <location>
        <begin position="5"/>
        <end position="32"/>
    </location>
</feature>
<dbReference type="InterPro" id="IPR001031">
    <property type="entry name" value="Thioesterase"/>
</dbReference>
<dbReference type="Gene3D" id="3.30.70.3290">
    <property type="match status" value="1"/>
</dbReference>
<comment type="cofactor">
    <cofactor evidence="1">
        <name>pantetheine 4'-phosphate</name>
        <dbReference type="ChEBI" id="CHEBI:47942"/>
    </cofactor>
</comment>
<evidence type="ECO:0000256" key="6">
    <source>
        <dbReference type="ARBA" id="ARBA00023268"/>
    </source>
</evidence>
<dbReference type="Gene3D" id="3.40.366.10">
    <property type="entry name" value="Malonyl-Coenzyme A Acyl Carrier Protein, domain 2"/>
    <property type="match status" value="1"/>
</dbReference>
<dbReference type="InterPro" id="IPR050091">
    <property type="entry name" value="PKS_NRPS_Biosynth_Enz"/>
</dbReference>
<dbReference type="InterPro" id="IPR036736">
    <property type="entry name" value="ACP-like_sf"/>
</dbReference>
<sequence>MGTQVEEIVEALRASLVENERLRRQHQNLVDERAEPIAVVAMSCRLPGGVRSPEDLWRLVMDGTDAMSAVPDGRGWDVDWLRGLGDAGITPEGGFVDDADAFDAALFGIGPREALAMDPQQRLLLESSWELFERAGIDPSSLRGTGTGVFVGASSSGYSAGMYGDAQGSDSYLLTGGAGSVISGRVSYILGLQGPAITVDTACSSSLVAIHLAARSLRDKECSLALAGGVTVMATPGAFVEFSKQRGLAGDGRCKSFAAGADGTGWGEGAGVILLERLSDARRNGRKVLAVLRGSAVNQDGASNGLTAPSGPAQRRVIAQALADAGLGPNDVDAVEAHGTGTVLGDPIEARALIAAYGRDRPADRPLLLGTVKSNVGHTQAAAGAVGAIKTVLALGHGMLPRTLHIDAPTPHVDWSGGAVSLLTGATPWPATERPRRAGVSAFGLSGTNAHLILEQAPASEPATGCTAELPVVPFLVSARTEEALRGQAIRLLERLRDDPGASPTDLGHSLAVSRAALDRRAVVLADDRDGLVRGLTSLAAGEASPGLIRSAHRAGEGTAFLFTGQGSQRPGMADELYAAFPAFAETLDAVCEGFDPHLDTPLRAVMSGADAEKLDRTEYAQPALFAFEVALYRLLVSWGVRPDAVAGHSLGELTAAHVAGVLSLEDACTFVAARGRLMQAMPGGGLMVAVEASEQEVRDLLGAGTGVSIAAVNGPRSVVLSGDRDEVQDIVTLWTKQGRRHKELRTSHAFHSAHMDAMLDELRAVAATLALRPARTDLVSATTGLPLTADQALSPDHWTRHVREPVRFADTVRRLHDDRVGTLLEIGPDGVLTALAQDCLAGGSELEPPLLVATQHRDRSPVRALFTALAELHVHGLPVDWAAVFAGRGARLTDVPTYAFQRRRYWPAPPAYTPGQTAPGPAVVDVAEDTPSAEAPAALAVRLAEATPAGRQALLLDVVTTWAAAALGLSSAEELDTGRDFLEQGFDSLTALELRNSLRTVLGTEELSATLLFDHPTPSRLARHLSAMLDGNGATAPVTRPSGGILGSLLQHTRSTGQAVEYAKVLMQLAAFRTVFSSETPPAQAAPVVRLATGDGPPLICLCTMSMLSGPHEYARLAAGFRGERDVYALPHPGFAEGEELPENFDVLMRTHAESVLRTVGDRPFVVTGHSGGALLANALSHALDRRGRPPAAVILLDSYPADSDVMATWMPELLDGMVERDDAYTPMDDFRATAWAAYLPFLYACRAQPVDVPTLLVRAGEPLRAWSGEGDWHAVWPLPHSVAETEGNHFTMLGEHAGPLARRMREWLTEQGC</sequence>
<dbReference type="PROSITE" id="PS00606">
    <property type="entry name" value="KS3_1"/>
    <property type="match status" value="1"/>
</dbReference>
<dbReference type="SMART" id="SM01294">
    <property type="entry name" value="PKS_PP_betabranch"/>
    <property type="match status" value="1"/>
</dbReference>
<feature type="domain" description="Ketosynthase family 3 (KS3)" evidence="10">
    <location>
        <begin position="34"/>
        <end position="456"/>
    </location>
</feature>
<dbReference type="Gene3D" id="3.40.50.1820">
    <property type="entry name" value="alpha/beta hydrolase"/>
    <property type="match status" value="1"/>
</dbReference>
<reference evidence="12" key="1">
    <citation type="journal article" date="2019" name="Int. J. Syst. Evol. Microbiol.">
        <title>The Global Catalogue of Microorganisms (GCM) 10K type strain sequencing project: providing services to taxonomists for standard genome sequencing and annotation.</title>
        <authorList>
            <consortium name="The Broad Institute Genomics Platform"/>
            <consortium name="The Broad Institute Genome Sequencing Center for Infectious Disease"/>
            <person name="Wu L."/>
            <person name="Ma J."/>
        </authorList>
    </citation>
    <scope>NUCLEOTIDE SEQUENCE [LARGE SCALE GENOMIC DNA]</scope>
    <source>
        <strain evidence="12">CGMCC 4.1721</strain>
    </source>
</reference>
<dbReference type="InterPro" id="IPR016035">
    <property type="entry name" value="Acyl_Trfase/lysoPLipase"/>
</dbReference>
<keyword evidence="4" id="KW-0808">Transferase</keyword>
<dbReference type="Pfam" id="PF08990">
    <property type="entry name" value="Docking"/>
    <property type="match status" value="1"/>
</dbReference>
<dbReference type="InterPro" id="IPR015083">
    <property type="entry name" value="NorB/c/GfsB-D-like_docking"/>
</dbReference>
<evidence type="ECO:0000313" key="11">
    <source>
        <dbReference type="EMBL" id="MFC5174964.1"/>
    </source>
</evidence>
<dbReference type="SMART" id="SM00824">
    <property type="entry name" value="PKS_TE"/>
    <property type="match status" value="1"/>
</dbReference>
<dbReference type="Pfam" id="PF16197">
    <property type="entry name" value="KAsynt_C_assoc"/>
    <property type="match status" value="1"/>
</dbReference>
<keyword evidence="2" id="KW-0596">Phosphopantetheine</keyword>
<keyword evidence="3" id="KW-0597">Phosphoprotein</keyword>
<dbReference type="EMBL" id="JBHSKI010000025">
    <property type="protein sequence ID" value="MFC5174964.1"/>
    <property type="molecule type" value="Genomic_DNA"/>
</dbReference>
<dbReference type="InterPro" id="IPR001227">
    <property type="entry name" value="Ac_transferase_dom_sf"/>
</dbReference>
<dbReference type="Pfam" id="PF00109">
    <property type="entry name" value="ketoacyl-synt"/>
    <property type="match status" value="1"/>
</dbReference>
<evidence type="ECO:0000256" key="5">
    <source>
        <dbReference type="ARBA" id="ARBA00023194"/>
    </source>
</evidence>
<gene>
    <name evidence="11" type="ORF">ACFPRK_31005</name>
</gene>
<dbReference type="Gene3D" id="1.10.1200.10">
    <property type="entry name" value="ACP-like"/>
    <property type="match status" value="1"/>
</dbReference>
<dbReference type="InterPro" id="IPR014031">
    <property type="entry name" value="Ketoacyl_synth_C"/>
</dbReference>
<dbReference type="InterPro" id="IPR020802">
    <property type="entry name" value="TesA-like"/>
</dbReference>
<dbReference type="SUPFAM" id="SSF53901">
    <property type="entry name" value="Thiolase-like"/>
    <property type="match status" value="1"/>
</dbReference>
<dbReference type="PROSITE" id="PS50075">
    <property type="entry name" value="CARRIER"/>
    <property type="match status" value="1"/>
</dbReference>
<dbReference type="Pfam" id="PF00550">
    <property type="entry name" value="PP-binding"/>
    <property type="match status" value="1"/>
</dbReference>
<comment type="caution">
    <text evidence="11">The sequence shown here is derived from an EMBL/GenBank/DDBJ whole genome shotgun (WGS) entry which is preliminary data.</text>
</comment>
<dbReference type="InterPro" id="IPR016036">
    <property type="entry name" value="Malonyl_transacylase_ACP-bd"/>
</dbReference>
<dbReference type="Gene3D" id="3.40.47.10">
    <property type="match status" value="1"/>
</dbReference>
<evidence type="ECO:0000313" key="12">
    <source>
        <dbReference type="Proteomes" id="UP001596208"/>
    </source>
</evidence>
<protein>
    <submittedName>
        <fullName evidence="11">Type I polyketide synthase</fullName>
    </submittedName>
</protein>
<evidence type="ECO:0000256" key="8">
    <source>
        <dbReference type="SAM" id="Coils"/>
    </source>
</evidence>